<proteinExistence type="predicted"/>
<accession>A0A6D2GDT4</accession>
<evidence type="ECO:0000313" key="1">
    <source>
        <dbReference type="EMBL" id="VEA05983.1"/>
    </source>
</evidence>
<reference evidence="1 2" key="1">
    <citation type="submission" date="2018-12" db="EMBL/GenBank/DDBJ databases">
        <authorList>
            <consortium name="Pathogen Informatics"/>
        </authorList>
    </citation>
    <scope>NUCLEOTIDE SEQUENCE [LARGE SCALE GENOMIC DNA]</scope>
    <source>
        <strain evidence="1 2">NCTC5773</strain>
    </source>
</reference>
<organism evidence="1 2">
    <name type="scientific">Salmonella enterica subsp. salamae</name>
    <dbReference type="NCBI Taxonomy" id="59202"/>
    <lineage>
        <taxon>Bacteria</taxon>
        <taxon>Pseudomonadati</taxon>
        <taxon>Pseudomonadota</taxon>
        <taxon>Gammaproteobacteria</taxon>
        <taxon>Enterobacterales</taxon>
        <taxon>Enterobacteriaceae</taxon>
        <taxon>Salmonella</taxon>
    </lineage>
</organism>
<evidence type="ECO:0000313" key="2">
    <source>
        <dbReference type="Proteomes" id="UP000267858"/>
    </source>
</evidence>
<protein>
    <submittedName>
        <fullName evidence="1">Uncharacterized protein</fullName>
    </submittedName>
</protein>
<gene>
    <name evidence="1" type="ORF">NCTC5773_03997</name>
</gene>
<name>A0A6D2GDT4_SALER</name>
<dbReference type="EMBL" id="LR134141">
    <property type="protein sequence ID" value="VEA05983.1"/>
    <property type="molecule type" value="Genomic_DNA"/>
</dbReference>
<dbReference type="AlphaFoldDB" id="A0A6D2GDT4"/>
<dbReference type="Proteomes" id="UP000267858">
    <property type="component" value="Chromosome"/>
</dbReference>
<sequence length="59" mass="6634">MDNSSYIKMVLKSNRQLAIAVDKGIDAFIQGGQKKYSSNPIRCGEIVMVHILWAHKLSE</sequence>